<dbReference type="OrthoDB" id="5379619at2759"/>
<dbReference type="AlphaFoldDB" id="A0A0F7U1E7"/>
<dbReference type="Pfam" id="PF13592">
    <property type="entry name" value="HTH_33"/>
    <property type="match status" value="1"/>
</dbReference>
<dbReference type="InterPro" id="IPR025959">
    <property type="entry name" value="Winged_HTH_dom"/>
</dbReference>
<evidence type="ECO:0000313" key="3">
    <source>
        <dbReference type="EMBL" id="CEJ62693.1"/>
    </source>
</evidence>
<dbReference type="InterPro" id="IPR012337">
    <property type="entry name" value="RNaseH-like_sf"/>
</dbReference>
<dbReference type="GO" id="GO:0003676">
    <property type="term" value="F:nucleic acid binding"/>
    <property type="evidence" value="ECO:0007669"/>
    <property type="project" value="InterPro"/>
</dbReference>
<name>A0A0F7U1E7_PENBI</name>
<accession>A0A0F7U1E7</accession>
<dbReference type="STRING" id="104259.A0A0F7U1E7"/>
<reference evidence="4" key="1">
    <citation type="journal article" date="2015" name="Genome Announc.">
        <title>Draft genome sequence of the fungus Penicillium brasilianum MG11.</title>
        <authorList>
            <person name="Horn F."/>
            <person name="Linde J."/>
            <person name="Mattern D.J."/>
            <person name="Walther G."/>
            <person name="Guthke R."/>
            <person name="Brakhage A.A."/>
            <person name="Valiante V."/>
        </authorList>
    </citation>
    <scope>NUCLEOTIDE SEQUENCE [LARGE SCALE GENOMIC DNA]</scope>
    <source>
        <strain evidence="4">MG11</strain>
    </source>
</reference>
<sequence length="325" mass="37082">MAPNLKPPQLELIHHMIENNSLTSSQMAHAAGCSKRSILHISSNLTVFGKVRAPRNGVGRPRSITPSMLEALCEHLMEKPTLYQDEMALFLWDEFGKHVTVQSISRALASVGWSKKAARQIAKERNADLRDFYLHNLSSFKSYHLVFVDESGCDKRAGFRRTGWSPLGVTPVQISKFHRDRRYQILPAYAQDGIILCRVFQGATDAGVFEDFIEQLLQHCNRWPEPKSVLVMDNASFHRTEKIQRMCLDSGVKLIYLPPYSPDLNPIEEFFSELKQFIKRKWNEYEANPNQGFDAFLEWCVDVVGSRISSAEGHFRNAGLIIDEL</sequence>
<keyword evidence="4" id="KW-1185">Reference proteome</keyword>
<dbReference type="NCBIfam" id="NF033545">
    <property type="entry name" value="transpos_IS630"/>
    <property type="match status" value="1"/>
</dbReference>
<evidence type="ECO:0000313" key="4">
    <source>
        <dbReference type="Proteomes" id="UP000042958"/>
    </source>
</evidence>
<feature type="domain" description="Tc1-like transposase DDE" evidence="1">
    <location>
        <begin position="145"/>
        <end position="280"/>
    </location>
</feature>
<evidence type="ECO:0000259" key="2">
    <source>
        <dbReference type="Pfam" id="PF13592"/>
    </source>
</evidence>
<dbReference type="PANTHER" id="PTHR46564">
    <property type="entry name" value="TRANSPOSASE"/>
    <property type="match status" value="1"/>
</dbReference>
<gene>
    <name evidence="3" type="ORF">PMG11_11186</name>
</gene>
<dbReference type="PANTHER" id="PTHR46564:SF1">
    <property type="entry name" value="TRANSPOSASE"/>
    <property type="match status" value="1"/>
</dbReference>
<dbReference type="EMBL" id="CDHK01000021">
    <property type="protein sequence ID" value="CEJ62693.1"/>
    <property type="molecule type" value="Genomic_DNA"/>
</dbReference>
<dbReference type="Pfam" id="PF13358">
    <property type="entry name" value="DDE_3"/>
    <property type="match status" value="1"/>
</dbReference>
<dbReference type="Proteomes" id="UP000042958">
    <property type="component" value="Unassembled WGS sequence"/>
</dbReference>
<dbReference type="InterPro" id="IPR009057">
    <property type="entry name" value="Homeodomain-like_sf"/>
</dbReference>
<dbReference type="InterPro" id="IPR047655">
    <property type="entry name" value="Transpos_IS630-like"/>
</dbReference>
<dbReference type="Gene3D" id="3.30.420.10">
    <property type="entry name" value="Ribonuclease H-like superfamily/Ribonuclease H"/>
    <property type="match status" value="1"/>
</dbReference>
<protein>
    <submittedName>
        <fullName evidence="3">Putative Transposase</fullName>
    </submittedName>
</protein>
<organism evidence="3 4">
    <name type="scientific">Penicillium brasilianum</name>
    <dbReference type="NCBI Taxonomy" id="104259"/>
    <lineage>
        <taxon>Eukaryota</taxon>
        <taxon>Fungi</taxon>
        <taxon>Dikarya</taxon>
        <taxon>Ascomycota</taxon>
        <taxon>Pezizomycotina</taxon>
        <taxon>Eurotiomycetes</taxon>
        <taxon>Eurotiomycetidae</taxon>
        <taxon>Eurotiales</taxon>
        <taxon>Aspergillaceae</taxon>
        <taxon>Penicillium</taxon>
    </lineage>
</organism>
<evidence type="ECO:0000259" key="1">
    <source>
        <dbReference type="Pfam" id="PF13358"/>
    </source>
</evidence>
<dbReference type="InterPro" id="IPR036397">
    <property type="entry name" value="RNaseH_sf"/>
</dbReference>
<proteinExistence type="predicted"/>
<dbReference type="SUPFAM" id="SSF46689">
    <property type="entry name" value="Homeodomain-like"/>
    <property type="match status" value="1"/>
</dbReference>
<feature type="domain" description="Winged helix-turn helix" evidence="2">
    <location>
        <begin position="86"/>
        <end position="129"/>
    </location>
</feature>
<dbReference type="InterPro" id="IPR038717">
    <property type="entry name" value="Tc1-like_DDE_dom"/>
</dbReference>
<dbReference type="SUPFAM" id="SSF53098">
    <property type="entry name" value="Ribonuclease H-like"/>
    <property type="match status" value="1"/>
</dbReference>